<evidence type="ECO:0000313" key="2">
    <source>
        <dbReference type="EMBL" id="KAK1305142.1"/>
    </source>
</evidence>
<dbReference type="AlphaFoldDB" id="A0AAV9DV61"/>
<reference evidence="2" key="2">
    <citation type="submission" date="2023-06" db="EMBL/GenBank/DDBJ databases">
        <authorList>
            <person name="Ma L."/>
            <person name="Liu K.-W."/>
            <person name="Li Z."/>
            <person name="Hsiao Y.-Y."/>
            <person name="Qi Y."/>
            <person name="Fu T."/>
            <person name="Tang G."/>
            <person name="Zhang D."/>
            <person name="Sun W.-H."/>
            <person name="Liu D.-K."/>
            <person name="Li Y."/>
            <person name="Chen G.-Z."/>
            <person name="Liu X.-D."/>
            <person name="Liao X.-Y."/>
            <person name="Jiang Y.-T."/>
            <person name="Yu X."/>
            <person name="Hao Y."/>
            <person name="Huang J."/>
            <person name="Zhao X.-W."/>
            <person name="Ke S."/>
            <person name="Chen Y.-Y."/>
            <person name="Wu W.-L."/>
            <person name="Hsu J.-L."/>
            <person name="Lin Y.-F."/>
            <person name="Huang M.-D."/>
            <person name="Li C.-Y."/>
            <person name="Huang L."/>
            <person name="Wang Z.-W."/>
            <person name="Zhao X."/>
            <person name="Zhong W.-Y."/>
            <person name="Peng D.-H."/>
            <person name="Ahmad S."/>
            <person name="Lan S."/>
            <person name="Zhang J.-S."/>
            <person name="Tsai W.-C."/>
            <person name="Van De Peer Y."/>
            <person name="Liu Z.-J."/>
        </authorList>
    </citation>
    <scope>NUCLEOTIDE SEQUENCE</scope>
    <source>
        <strain evidence="2">CP</strain>
        <tissue evidence="2">Leaves</tissue>
    </source>
</reference>
<proteinExistence type="predicted"/>
<comment type="caution">
    <text evidence="2">The sequence shown here is derived from an EMBL/GenBank/DDBJ whole genome shotgun (WGS) entry which is preliminary data.</text>
</comment>
<name>A0AAV9DV61_ACOCL</name>
<gene>
    <name evidence="2" type="ORF">QJS10_CPB11g00730</name>
</gene>
<accession>A0AAV9DV61</accession>
<protein>
    <submittedName>
        <fullName evidence="2">Uncharacterized protein</fullName>
    </submittedName>
</protein>
<dbReference type="EMBL" id="JAUJYO010000011">
    <property type="protein sequence ID" value="KAK1305142.1"/>
    <property type="molecule type" value="Genomic_DNA"/>
</dbReference>
<dbReference type="Proteomes" id="UP001180020">
    <property type="component" value="Unassembled WGS sequence"/>
</dbReference>
<feature type="region of interest" description="Disordered" evidence="1">
    <location>
        <begin position="164"/>
        <end position="187"/>
    </location>
</feature>
<evidence type="ECO:0000256" key="1">
    <source>
        <dbReference type="SAM" id="MobiDB-lite"/>
    </source>
</evidence>
<organism evidence="2 3">
    <name type="scientific">Acorus calamus</name>
    <name type="common">Sweet flag</name>
    <dbReference type="NCBI Taxonomy" id="4465"/>
    <lineage>
        <taxon>Eukaryota</taxon>
        <taxon>Viridiplantae</taxon>
        <taxon>Streptophyta</taxon>
        <taxon>Embryophyta</taxon>
        <taxon>Tracheophyta</taxon>
        <taxon>Spermatophyta</taxon>
        <taxon>Magnoliopsida</taxon>
        <taxon>Liliopsida</taxon>
        <taxon>Acoraceae</taxon>
        <taxon>Acorus</taxon>
    </lineage>
</organism>
<feature type="region of interest" description="Disordered" evidence="1">
    <location>
        <begin position="127"/>
        <end position="147"/>
    </location>
</feature>
<keyword evidence="3" id="KW-1185">Reference proteome</keyword>
<evidence type="ECO:0000313" key="3">
    <source>
        <dbReference type="Proteomes" id="UP001180020"/>
    </source>
</evidence>
<feature type="compositionally biased region" description="Basic and acidic residues" evidence="1">
    <location>
        <begin position="164"/>
        <end position="181"/>
    </location>
</feature>
<reference evidence="2" key="1">
    <citation type="journal article" date="2023" name="Nat. Commun.">
        <title>Diploid and tetraploid genomes of Acorus and the evolution of monocots.</title>
        <authorList>
            <person name="Ma L."/>
            <person name="Liu K.W."/>
            <person name="Li Z."/>
            <person name="Hsiao Y.Y."/>
            <person name="Qi Y."/>
            <person name="Fu T."/>
            <person name="Tang G.D."/>
            <person name="Zhang D."/>
            <person name="Sun W.H."/>
            <person name="Liu D.K."/>
            <person name="Li Y."/>
            <person name="Chen G.Z."/>
            <person name="Liu X.D."/>
            <person name="Liao X.Y."/>
            <person name="Jiang Y.T."/>
            <person name="Yu X."/>
            <person name="Hao Y."/>
            <person name="Huang J."/>
            <person name="Zhao X.W."/>
            <person name="Ke S."/>
            <person name="Chen Y.Y."/>
            <person name="Wu W.L."/>
            <person name="Hsu J.L."/>
            <person name="Lin Y.F."/>
            <person name="Huang M.D."/>
            <person name="Li C.Y."/>
            <person name="Huang L."/>
            <person name="Wang Z.W."/>
            <person name="Zhao X."/>
            <person name="Zhong W.Y."/>
            <person name="Peng D.H."/>
            <person name="Ahmad S."/>
            <person name="Lan S."/>
            <person name="Zhang J.S."/>
            <person name="Tsai W.C."/>
            <person name="Van de Peer Y."/>
            <person name="Liu Z.J."/>
        </authorList>
    </citation>
    <scope>NUCLEOTIDE SEQUENCE</scope>
    <source>
        <strain evidence="2">CP</strain>
    </source>
</reference>
<sequence>MVHSRDYTDIPSSGYGDEGPRGMWLGMTALGHSTSIASVGSDDPRMTTTVKCLSLQCRGSLLIKEETLAFTEAEIHFKTETENLSADSTTRSEQVDRNSSVIQECEKDFIIKLAKLILIKPKSANNTTFSSANSTSPATEKEVDLAENTKSEVFCTDEKTLKSSEQWEERNKEGQVEEKGVIDISVA</sequence>
<feature type="compositionally biased region" description="Low complexity" evidence="1">
    <location>
        <begin position="127"/>
        <end position="138"/>
    </location>
</feature>